<dbReference type="EMBL" id="JAFHKK010000018">
    <property type="protein sequence ID" value="MBN2964841.1"/>
    <property type="molecule type" value="Genomic_DNA"/>
</dbReference>
<dbReference type="RefSeq" id="WP_205459389.1">
    <property type="nucleotide sequence ID" value="NZ_JAFHKK010000018.1"/>
</dbReference>
<feature type="transmembrane region" description="Helical" evidence="1">
    <location>
        <begin position="102"/>
        <end position="119"/>
    </location>
</feature>
<keyword evidence="1" id="KW-0812">Transmembrane</keyword>
<feature type="transmembrane region" description="Helical" evidence="1">
    <location>
        <begin position="12"/>
        <end position="38"/>
    </location>
</feature>
<reference evidence="2 3" key="3">
    <citation type="submission" date="2021-02" db="EMBL/GenBank/DDBJ databases">
        <authorList>
            <person name="Merkel A.Y."/>
        </authorList>
    </citation>
    <scope>NUCLEOTIDE SEQUENCE [LARGE SCALE GENOMIC DNA]</scope>
    <source>
        <strain evidence="2 3">T05b</strain>
    </source>
</reference>
<keyword evidence="1" id="KW-0472">Membrane</keyword>
<evidence type="ECO:0008006" key="4">
    <source>
        <dbReference type="Google" id="ProtNLM"/>
    </source>
</evidence>
<feature type="transmembrane region" description="Helical" evidence="1">
    <location>
        <begin position="58"/>
        <end position="82"/>
    </location>
</feature>
<accession>A0ABS2WT41</accession>
<organism evidence="2 3">
    <name type="scientific">Sulfurospirillum tamanense</name>
    <dbReference type="NCBI Taxonomy" id="2813362"/>
    <lineage>
        <taxon>Bacteria</taxon>
        <taxon>Pseudomonadati</taxon>
        <taxon>Campylobacterota</taxon>
        <taxon>Epsilonproteobacteria</taxon>
        <taxon>Campylobacterales</taxon>
        <taxon>Sulfurospirillaceae</taxon>
        <taxon>Sulfurospirillum</taxon>
    </lineage>
</organism>
<reference evidence="3" key="2">
    <citation type="submission" date="2021-02" db="EMBL/GenBank/DDBJ databases">
        <title>Sulfurospirillum tamanensis sp. nov.</title>
        <authorList>
            <person name="Merkel A.Y."/>
        </authorList>
    </citation>
    <scope>NUCLEOTIDE SEQUENCE [LARGE SCALE GENOMIC DNA]</scope>
    <source>
        <strain evidence="3">T05b</strain>
    </source>
</reference>
<evidence type="ECO:0000313" key="3">
    <source>
        <dbReference type="Proteomes" id="UP000703590"/>
    </source>
</evidence>
<feature type="transmembrane region" description="Helical" evidence="1">
    <location>
        <begin position="140"/>
        <end position="162"/>
    </location>
</feature>
<name>A0ABS2WT41_9BACT</name>
<dbReference type="Proteomes" id="UP000703590">
    <property type="component" value="Unassembled WGS sequence"/>
</dbReference>
<gene>
    <name evidence="2" type="ORF">JWV37_08610</name>
</gene>
<protein>
    <recommendedName>
        <fullName evidence="4">DUF2269 family protein</fullName>
    </recommendedName>
</protein>
<keyword evidence="3" id="KW-1185">Reference proteome</keyword>
<evidence type="ECO:0000313" key="2">
    <source>
        <dbReference type="EMBL" id="MBN2964841.1"/>
    </source>
</evidence>
<proteinExistence type="predicted"/>
<comment type="caution">
    <text evidence="2">The sequence shown here is derived from an EMBL/GenBank/DDBJ whole genome shotgun (WGS) entry which is preliminary data.</text>
</comment>
<keyword evidence="1" id="KW-1133">Transmembrane helix</keyword>
<evidence type="ECO:0000256" key="1">
    <source>
        <dbReference type="SAM" id="Phobius"/>
    </source>
</evidence>
<reference evidence="2 3" key="1">
    <citation type="submission" date="2021-02" db="EMBL/GenBank/DDBJ databases">
        <title>Sulfurospirillum tamanensis sp. nov.</title>
        <authorList>
            <person name="Frolova A."/>
            <person name="Merkel A."/>
            <person name="Slobodkin A."/>
        </authorList>
    </citation>
    <scope>NUCLEOTIDE SEQUENCE [LARGE SCALE GENOMIC DNA]</scope>
    <source>
        <strain evidence="2 3">T05b</strain>
    </source>
</reference>
<sequence length="165" mass="18932">MREVLMEIFGNFSRWIILLHIVTAMLLVGSLVTIRFIVKPVMDGLENEKEKLSKALALMRRFGYFVVPVMLVMIITSVFMNVGLGFKYGDPTTYNLIHTKEALWVFIGFNFIYMVFKYNNAKKALLEDEFVEVQENVILMFNYLVPLNAVLGIIGAYLGIVIRGH</sequence>